<organism evidence="1 2">
    <name type="scientific">Paenibacillus lautus</name>
    <name type="common">Bacillus lautus</name>
    <dbReference type="NCBI Taxonomy" id="1401"/>
    <lineage>
        <taxon>Bacteria</taxon>
        <taxon>Bacillati</taxon>
        <taxon>Bacillota</taxon>
        <taxon>Bacilli</taxon>
        <taxon>Bacillales</taxon>
        <taxon>Paenibacillaceae</taxon>
        <taxon>Paenibacillus</taxon>
    </lineage>
</organism>
<dbReference type="AlphaFoldDB" id="A0A1R1AYR0"/>
<gene>
    <name evidence="1" type="ORF">BK123_21725</name>
</gene>
<reference evidence="1 2" key="1">
    <citation type="submission" date="2016-11" db="EMBL/GenBank/DDBJ databases">
        <title>Paenibacillus species isolates.</title>
        <authorList>
            <person name="Beno S.M."/>
        </authorList>
    </citation>
    <scope>NUCLEOTIDE SEQUENCE [LARGE SCALE GENOMIC DNA]</scope>
    <source>
        <strain evidence="1 2">FSL F4-0100</strain>
    </source>
</reference>
<dbReference type="EMBL" id="MRTF01000007">
    <property type="protein sequence ID" value="OME90963.1"/>
    <property type="molecule type" value="Genomic_DNA"/>
</dbReference>
<comment type="caution">
    <text evidence="1">The sequence shown here is derived from an EMBL/GenBank/DDBJ whole genome shotgun (WGS) entry which is preliminary data.</text>
</comment>
<evidence type="ECO:0000313" key="2">
    <source>
        <dbReference type="Proteomes" id="UP000187074"/>
    </source>
</evidence>
<dbReference type="STRING" id="1401.BK123_21725"/>
<dbReference type="Proteomes" id="UP000187074">
    <property type="component" value="Unassembled WGS sequence"/>
</dbReference>
<sequence length="111" mass="13173">MFLLQHWHFITPQKLSFFPNFILTCQDYFRKDELIALVFMKNRLPRKIEWDTICIDLIIKQDTYKTFAMHTVKGPAPIGLINLISTRMTAPNCVYPYLQTTEIRNTGYVRN</sequence>
<evidence type="ECO:0000313" key="1">
    <source>
        <dbReference type="EMBL" id="OME90963.1"/>
    </source>
</evidence>
<name>A0A1R1AYR0_PAELA</name>
<proteinExistence type="predicted"/>
<accession>A0A1R1AYR0</accession>
<protein>
    <submittedName>
        <fullName evidence="1">Uncharacterized protein</fullName>
    </submittedName>
</protein>